<sequence>MIVDVSRLHRATAVHDPLTNDDKPDDFGGDNAARAIPAASPSAQT</sequence>
<proteinExistence type="predicted"/>
<name>A0A6F8YQH9_9ACTN</name>
<evidence type="ECO:0000256" key="1">
    <source>
        <dbReference type="SAM" id="MobiDB-lite"/>
    </source>
</evidence>
<dbReference type="RefSeq" id="WP_173159559.1">
    <property type="nucleotide sequence ID" value="NZ_AP022871.1"/>
</dbReference>
<reference evidence="2 3" key="1">
    <citation type="submission" date="2020-03" db="EMBL/GenBank/DDBJ databases">
        <title>Whole genome shotgun sequence of Phytohabitans suffuscus NBRC 105367.</title>
        <authorList>
            <person name="Komaki H."/>
            <person name="Tamura T."/>
        </authorList>
    </citation>
    <scope>NUCLEOTIDE SEQUENCE [LARGE SCALE GENOMIC DNA]</scope>
    <source>
        <strain evidence="2 3">NBRC 105367</strain>
    </source>
</reference>
<evidence type="ECO:0000313" key="2">
    <source>
        <dbReference type="EMBL" id="BCB88243.1"/>
    </source>
</evidence>
<feature type="region of interest" description="Disordered" evidence="1">
    <location>
        <begin position="16"/>
        <end position="45"/>
    </location>
</feature>
<dbReference type="EMBL" id="AP022871">
    <property type="protein sequence ID" value="BCB88243.1"/>
    <property type="molecule type" value="Genomic_DNA"/>
</dbReference>
<dbReference type="Proteomes" id="UP000503011">
    <property type="component" value="Chromosome"/>
</dbReference>
<organism evidence="2 3">
    <name type="scientific">Phytohabitans suffuscus</name>
    <dbReference type="NCBI Taxonomy" id="624315"/>
    <lineage>
        <taxon>Bacteria</taxon>
        <taxon>Bacillati</taxon>
        <taxon>Actinomycetota</taxon>
        <taxon>Actinomycetes</taxon>
        <taxon>Micromonosporales</taxon>
        <taxon>Micromonosporaceae</taxon>
    </lineage>
</organism>
<dbReference type="AlphaFoldDB" id="A0A6F8YQH9"/>
<reference evidence="2 3" key="2">
    <citation type="submission" date="2020-03" db="EMBL/GenBank/DDBJ databases">
        <authorList>
            <person name="Ichikawa N."/>
            <person name="Kimura A."/>
            <person name="Kitahashi Y."/>
            <person name="Uohara A."/>
        </authorList>
    </citation>
    <scope>NUCLEOTIDE SEQUENCE [LARGE SCALE GENOMIC DNA]</scope>
    <source>
        <strain evidence="2 3">NBRC 105367</strain>
    </source>
</reference>
<dbReference type="KEGG" id="psuu:Psuf_055560"/>
<accession>A0A6F8YQH9</accession>
<feature type="compositionally biased region" description="Low complexity" evidence="1">
    <location>
        <begin position="32"/>
        <end position="45"/>
    </location>
</feature>
<gene>
    <name evidence="2" type="ORF">Psuf_055560</name>
</gene>
<evidence type="ECO:0000313" key="3">
    <source>
        <dbReference type="Proteomes" id="UP000503011"/>
    </source>
</evidence>
<protein>
    <submittedName>
        <fullName evidence="2">Uncharacterized protein</fullName>
    </submittedName>
</protein>
<keyword evidence="3" id="KW-1185">Reference proteome</keyword>